<dbReference type="SUPFAM" id="SSF50729">
    <property type="entry name" value="PH domain-like"/>
    <property type="match status" value="1"/>
</dbReference>
<feature type="compositionally biased region" description="Low complexity" evidence="2">
    <location>
        <begin position="805"/>
        <end position="831"/>
    </location>
</feature>
<feature type="domain" description="PB1" evidence="4">
    <location>
        <begin position="851"/>
        <end position="934"/>
    </location>
</feature>
<dbReference type="InterPro" id="IPR053793">
    <property type="entry name" value="PB1-like"/>
</dbReference>
<dbReference type="PANTHER" id="PTHR47339">
    <property type="entry name" value="CELL DIVISION CONTROL PROTEIN 24"/>
    <property type="match status" value="1"/>
</dbReference>
<evidence type="ECO:0000313" key="5">
    <source>
        <dbReference type="EMBL" id="KAF9071665.1"/>
    </source>
</evidence>
<proteinExistence type="predicted"/>
<feature type="domain" description="DH" evidence="3">
    <location>
        <begin position="214"/>
        <end position="389"/>
    </location>
</feature>
<feature type="region of interest" description="Disordered" evidence="2">
    <location>
        <begin position="569"/>
        <end position="848"/>
    </location>
</feature>
<dbReference type="GO" id="GO:0031106">
    <property type="term" value="P:septin ring organization"/>
    <property type="evidence" value="ECO:0007669"/>
    <property type="project" value="TreeGrafter"/>
</dbReference>
<evidence type="ECO:0000313" key="6">
    <source>
        <dbReference type="Proteomes" id="UP000772434"/>
    </source>
</evidence>
<dbReference type="InterPro" id="IPR000219">
    <property type="entry name" value="DH_dom"/>
</dbReference>
<dbReference type="InterPro" id="IPR035899">
    <property type="entry name" value="DBL_dom_sf"/>
</dbReference>
<dbReference type="CDD" id="cd13246">
    <property type="entry name" value="PH_Scd1"/>
    <property type="match status" value="1"/>
</dbReference>
<keyword evidence="1" id="KW-0175">Coiled coil</keyword>
<comment type="caution">
    <text evidence="5">The sequence shown here is derived from an EMBL/GenBank/DDBJ whole genome shotgun (WGS) entry which is preliminary data.</text>
</comment>
<dbReference type="EMBL" id="JADNRY010000030">
    <property type="protein sequence ID" value="KAF9071665.1"/>
    <property type="molecule type" value="Genomic_DNA"/>
</dbReference>
<evidence type="ECO:0000259" key="4">
    <source>
        <dbReference type="PROSITE" id="PS51745"/>
    </source>
</evidence>
<sequence>MASVAGRKKSVVSSTGLPIDSPVANNTLLNQAAITSLYQECSRLRSRLMRIRGFDYYFKLASSDDSRQSTDPVTQLWDLFSLGISLCYLFDLLPEDEGFTKLNNSEFNNEQFEQNPNRAKKHSILMFAMQLTSKAVTQYIPDCEPFTVTELWLRSSNDGLVKVVKTVKALVDHLPPDAFEEAPPSPPYMSSHDSFDSLSDPHVSLPPAGSREAARNNIIREMVETERKYVQDLEIMQKYSTALSQSNIIDQDTIHLLFPGLNKLLNFQRKFLIKFESTAELQWQDQRWGQLFIESEDEFIVYEPYCGNYTTASELMLTHEQSLAALNHLINVKGELPAFLIKPVQRVCKYPLLLDSLIKASSAADYPHYEELKAGSDAAKRITDKINEAQRQAENEQTVKNLQSRVDDWKGHHLENFGQLLLDDIFIVTKSEIDREYHVFLFEKIILCCKEALPPPTNGRKVNKSNSLLKKQGTPSPLQLPGGFGQTQKKTTPLLLKGRIFLGNVTQAVPTGNNRNSTATGIPSQYPLAVWWKGDDDLEYFTLRCRREDQMRQWESTINRLIREAAQRRASERGFSRLTNNSTNPRLNPQNSAPLYPTASFNGATSRSRAGSVYEREQSSSGISNGYGGPQGYPPHNGFDVEADEDDYEDYPPASAQYAASGRGTPIGQGPRRVMASERDSYLDTVPSGVPASARPITPRLNSNLSGMSAQSDASFGNIVNGPRSARPPLRSQFSSTKLRTGYESGDYRNGIPPTPAPAYVGNPPNPPPLNRSRSASQPTAYAPKTVPPPPPLPTSQWNPRPNVSVSSSKRGSGSSESTGESSDYSPNSSSPITPYGSSESSLAGVGSGPPVKVKVHFHEDIFVIQVSRVTEYDELVEKVGRKIRLCGPRRDDGPLRVKYRDEDGDMVSLGSTEDVQMAFEQYRPGGQVTLFVT</sequence>
<dbReference type="InterPro" id="IPR053026">
    <property type="entry name" value="CDC42_GEF"/>
</dbReference>
<dbReference type="SUPFAM" id="SSF48065">
    <property type="entry name" value="DBL homology domain (DH-domain)"/>
    <property type="match status" value="1"/>
</dbReference>
<feature type="coiled-coil region" evidence="1">
    <location>
        <begin position="372"/>
        <end position="399"/>
    </location>
</feature>
<organism evidence="5 6">
    <name type="scientific">Rhodocollybia butyracea</name>
    <dbReference type="NCBI Taxonomy" id="206335"/>
    <lineage>
        <taxon>Eukaryota</taxon>
        <taxon>Fungi</taxon>
        <taxon>Dikarya</taxon>
        <taxon>Basidiomycota</taxon>
        <taxon>Agaricomycotina</taxon>
        <taxon>Agaricomycetes</taxon>
        <taxon>Agaricomycetidae</taxon>
        <taxon>Agaricales</taxon>
        <taxon>Marasmiineae</taxon>
        <taxon>Omphalotaceae</taxon>
        <taxon>Rhodocollybia</taxon>
    </lineage>
</organism>
<feature type="compositionally biased region" description="Low complexity" evidence="2">
    <location>
        <begin position="771"/>
        <end position="785"/>
    </location>
</feature>
<dbReference type="GO" id="GO:0005085">
    <property type="term" value="F:guanyl-nucleotide exchange factor activity"/>
    <property type="evidence" value="ECO:0007669"/>
    <property type="project" value="InterPro"/>
</dbReference>
<name>A0A9P5Q122_9AGAR</name>
<dbReference type="CDD" id="cd00160">
    <property type="entry name" value="RhoGEF"/>
    <property type="match status" value="1"/>
</dbReference>
<dbReference type="SUPFAM" id="SSF54277">
    <property type="entry name" value="CAD &amp; PB1 domains"/>
    <property type="match status" value="1"/>
</dbReference>
<dbReference type="InterPro" id="IPR000270">
    <property type="entry name" value="PB1_dom"/>
</dbReference>
<evidence type="ECO:0000256" key="2">
    <source>
        <dbReference type="SAM" id="MobiDB-lite"/>
    </source>
</evidence>
<dbReference type="InterPro" id="IPR033511">
    <property type="entry name" value="Cdc24/Scd1_PH_dom"/>
</dbReference>
<evidence type="ECO:0000259" key="3">
    <source>
        <dbReference type="PROSITE" id="PS50010"/>
    </source>
</evidence>
<dbReference type="Pfam" id="PF06395">
    <property type="entry name" value="CDC24"/>
    <property type="match status" value="1"/>
</dbReference>
<dbReference type="PROSITE" id="PS50010">
    <property type="entry name" value="DH_2"/>
    <property type="match status" value="1"/>
</dbReference>
<evidence type="ECO:0000256" key="1">
    <source>
        <dbReference type="SAM" id="Coils"/>
    </source>
</evidence>
<dbReference type="InterPro" id="IPR010481">
    <property type="entry name" value="Cdc24/Scd1_N"/>
</dbReference>
<dbReference type="GO" id="GO:0005737">
    <property type="term" value="C:cytoplasm"/>
    <property type="evidence" value="ECO:0007669"/>
    <property type="project" value="TreeGrafter"/>
</dbReference>
<dbReference type="Gene3D" id="2.30.29.30">
    <property type="entry name" value="Pleckstrin-homology domain (PH domain)/Phosphotyrosine-binding domain (PTB)"/>
    <property type="match status" value="1"/>
</dbReference>
<dbReference type="GO" id="GO:0030010">
    <property type="term" value="P:establishment of cell polarity"/>
    <property type="evidence" value="ECO:0007669"/>
    <property type="project" value="TreeGrafter"/>
</dbReference>
<dbReference type="GO" id="GO:0005634">
    <property type="term" value="C:nucleus"/>
    <property type="evidence" value="ECO:0007669"/>
    <property type="project" value="TreeGrafter"/>
</dbReference>
<dbReference type="Gene3D" id="3.10.20.90">
    <property type="entry name" value="Phosphatidylinositol 3-kinase Catalytic Subunit, Chain A, domain 1"/>
    <property type="match status" value="1"/>
</dbReference>
<feature type="compositionally biased region" description="Polar residues" evidence="2">
    <location>
        <begin position="577"/>
        <end position="609"/>
    </location>
</feature>
<dbReference type="SMART" id="SM00666">
    <property type="entry name" value="PB1"/>
    <property type="match status" value="1"/>
</dbReference>
<dbReference type="GO" id="GO:0043332">
    <property type="term" value="C:mating projection tip"/>
    <property type="evidence" value="ECO:0007669"/>
    <property type="project" value="TreeGrafter"/>
</dbReference>
<dbReference type="Pfam" id="PF15411">
    <property type="entry name" value="PH_10"/>
    <property type="match status" value="1"/>
</dbReference>
<accession>A0A9P5Q122</accession>
<dbReference type="SMART" id="SM00325">
    <property type="entry name" value="RhoGEF"/>
    <property type="match status" value="1"/>
</dbReference>
<feature type="compositionally biased region" description="Acidic residues" evidence="2">
    <location>
        <begin position="641"/>
        <end position="650"/>
    </location>
</feature>
<keyword evidence="6" id="KW-1185">Reference proteome</keyword>
<dbReference type="InterPro" id="IPR011993">
    <property type="entry name" value="PH-like_dom_sf"/>
</dbReference>
<dbReference type="Gene3D" id="1.20.900.10">
    <property type="entry name" value="Dbl homology (DH) domain"/>
    <property type="match status" value="1"/>
</dbReference>
<feature type="compositionally biased region" description="Polar residues" evidence="2">
    <location>
        <begin position="700"/>
        <end position="715"/>
    </location>
</feature>
<gene>
    <name evidence="5" type="ORF">BDP27DRAFT_1418775</name>
</gene>
<evidence type="ECO:0008006" key="7">
    <source>
        <dbReference type="Google" id="ProtNLM"/>
    </source>
</evidence>
<dbReference type="Proteomes" id="UP000772434">
    <property type="component" value="Unassembled WGS sequence"/>
</dbReference>
<reference evidence="5" key="1">
    <citation type="submission" date="2020-11" db="EMBL/GenBank/DDBJ databases">
        <authorList>
            <consortium name="DOE Joint Genome Institute"/>
            <person name="Ahrendt S."/>
            <person name="Riley R."/>
            <person name="Andreopoulos W."/>
            <person name="Labutti K."/>
            <person name="Pangilinan J."/>
            <person name="Ruiz-Duenas F.J."/>
            <person name="Barrasa J.M."/>
            <person name="Sanchez-Garcia M."/>
            <person name="Camarero S."/>
            <person name="Miyauchi S."/>
            <person name="Serrano A."/>
            <person name="Linde D."/>
            <person name="Babiker R."/>
            <person name="Drula E."/>
            <person name="Ayuso-Fernandez I."/>
            <person name="Pacheco R."/>
            <person name="Padilla G."/>
            <person name="Ferreira P."/>
            <person name="Barriuso J."/>
            <person name="Kellner H."/>
            <person name="Castanera R."/>
            <person name="Alfaro M."/>
            <person name="Ramirez L."/>
            <person name="Pisabarro A.G."/>
            <person name="Kuo A."/>
            <person name="Tritt A."/>
            <person name="Lipzen A."/>
            <person name="He G."/>
            <person name="Yan M."/>
            <person name="Ng V."/>
            <person name="Cullen D."/>
            <person name="Martin F."/>
            <person name="Rosso M.-N."/>
            <person name="Henrissat B."/>
            <person name="Hibbett D."/>
            <person name="Martinez A.T."/>
            <person name="Grigoriev I.V."/>
        </authorList>
    </citation>
    <scope>NUCLEOTIDE SEQUENCE</scope>
    <source>
        <strain evidence="5">AH 40177</strain>
    </source>
</reference>
<dbReference type="GO" id="GO:0000935">
    <property type="term" value="C:division septum"/>
    <property type="evidence" value="ECO:0007669"/>
    <property type="project" value="TreeGrafter"/>
</dbReference>
<dbReference type="CDD" id="cd05992">
    <property type="entry name" value="PB1"/>
    <property type="match status" value="1"/>
</dbReference>
<dbReference type="AlphaFoldDB" id="A0A9P5Q122"/>
<dbReference type="PROSITE" id="PS51745">
    <property type="entry name" value="PB1"/>
    <property type="match status" value="1"/>
</dbReference>
<dbReference type="PANTHER" id="PTHR47339:SF1">
    <property type="entry name" value="CELL DIVISION CONTROL PROTEIN 24"/>
    <property type="match status" value="1"/>
</dbReference>
<feature type="compositionally biased region" description="Polar residues" evidence="2">
    <location>
        <begin position="832"/>
        <end position="842"/>
    </location>
</feature>
<dbReference type="Pfam" id="PF00564">
    <property type="entry name" value="PB1"/>
    <property type="match status" value="1"/>
</dbReference>
<dbReference type="OrthoDB" id="1594986at2759"/>
<protein>
    <recommendedName>
        <fullName evidence="7">Rho guanine nucleotide exchange factor scd1</fullName>
    </recommendedName>
</protein>
<dbReference type="Pfam" id="PF00621">
    <property type="entry name" value="RhoGEF"/>
    <property type="match status" value="1"/>
</dbReference>